<name>A0A2S6HWD0_9FIRM</name>
<reference evidence="2 3" key="1">
    <citation type="submission" date="2018-02" db="EMBL/GenBank/DDBJ databases">
        <title>Genomic Encyclopedia of Archaeal and Bacterial Type Strains, Phase II (KMG-II): from individual species to whole genera.</title>
        <authorList>
            <person name="Goeker M."/>
        </authorList>
    </citation>
    <scope>NUCLEOTIDE SEQUENCE [LARGE SCALE GENOMIC DNA]</scope>
    <source>
        <strain evidence="2 3">DSM 3808</strain>
    </source>
</reference>
<evidence type="ECO:0000313" key="2">
    <source>
        <dbReference type="EMBL" id="PPK82250.1"/>
    </source>
</evidence>
<dbReference type="Gene3D" id="3.10.180.10">
    <property type="entry name" value="2,3-Dihydroxybiphenyl 1,2-Dioxygenase, domain 1"/>
    <property type="match status" value="1"/>
</dbReference>
<dbReference type="InterPro" id="IPR029068">
    <property type="entry name" value="Glyas_Bleomycin-R_OHBP_Dase"/>
</dbReference>
<dbReference type="InterPro" id="IPR028973">
    <property type="entry name" value="PhnB-like"/>
</dbReference>
<dbReference type="AlphaFoldDB" id="A0A2S6HWD0"/>
<evidence type="ECO:0000259" key="1">
    <source>
        <dbReference type="Pfam" id="PF06983"/>
    </source>
</evidence>
<organism evidence="2 3">
    <name type="scientific">Lacrimispora xylanisolvens</name>
    <dbReference type="NCBI Taxonomy" id="384636"/>
    <lineage>
        <taxon>Bacteria</taxon>
        <taxon>Bacillati</taxon>
        <taxon>Bacillota</taxon>
        <taxon>Clostridia</taxon>
        <taxon>Lachnospirales</taxon>
        <taxon>Lachnospiraceae</taxon>
        <taxon>Lacrimispora</taxon>
    </lineage>
</organism>
<gene>
    <name evidence="2" type="ORF">BXY41_103466</name>
</gene>
<comment type="caution">
    <text evidence="2">The sequence shown here is derived from an EMBL/GenBank/DDBJ whole genome shotgun (WGS) entry which is preliminary data.</text>
</comment>
<dbReference type="PANTHER" id="PTHR33990:SF1">
    <property type="entry name" value="PROTEIN YJDN"/>
    <property type="match status" value="1"/>
</dbReference>
<dbReference type="PANTHER" id="PTHR33990">
    <property type="entry name" value="PROTEIN YJDN-RELATED"/>
    <property type="match status" value="1"/>
</dbReference>
<proteinExistence type="predicted"/>
<dbReference type="EMBL" id="PTJA01000003">
    <property type="protein sequence ID" value="PPK82250.1"/>
    <property type="molecule type" value="Genomic_DNA"/>
</dbReference>
<keyword evidence="3" id="KW-1185">Reference proteome</keyword>
<dbReference type="Pfam" id="PF06983">
    <property type="entry name" value="3-dmu-9_3-mt"/>
    <property type="match status" value="1"/>
</dbReference>
<dbReference type="RefSeq" id="WP_170072263.1">
    <property type="nucleotide sequence ID" value="NZ_PTJA01000003.1"/>
</dbReference>
<sequence length="137" mass="15745">MKFIQRICFSGETEEALEEYKKAFGCTVRSLLHYSDAVKSGWELPDKAKESLVYHSEIMFGEQEVRMNDLSDEAEVELTKKVIHIIGFDTVEEVEKAFSVLSDGGEVIRPLERPPYMLIIGSVKDRFGVKWELMCDF</sequence>
<dbReference type="SUPFAM" id="SSF54593">
    <property type="entry name" value="Glyoxalase/Bleomycin resistance protein/Dihydroxybiphenyl dioxygenase"/>
    <property type="match status" value="1"/>
</dbReference>
<accession>A0A2S6HWD0</accession>
<feature type="domain" description="PhnB-like" evidence="1">
    <location>
        <begin position="2"/>
        <end position="133"/>
    </location>
</feature>
<protein>
    <submittedName>
        <fullName evidence="2">PhnB protein</fullName>
    </submittedName>
</protein>
<dbReference type="Proteomes" id="UP000237749">
    <property type="component" value="Unassembled WGS sequence"/>
</dbReference>
<evidence type="ECO:0000313" key="3">
    <source>
        <dbReference type="Proteomes" id="UP000237749"/>
    </source>
</evidence>